<evidence type="ECO:0000256" key="6">
    <source>
        <dbReference type="ARBA" id="ARBA00022977"/>
    </source>
</evidence>
<feature type="binding site" evidence="10">
    <location>
        <begin position="41"/>
        <end position="45"/>
    </location>
    <ligand>
        <name>4-amino-2-methyl-5-(diphosphooxymethyl)pyrimidine</name>
        <dbReference type="ChEBI" id="CHEBI:57841"/>
    </ligand>
</feature>
<comment type="catalytic activity">
    <reaction evidence="7 10 11">
        <text>4-methyl-5-(2-phosphooxyethyl)-thiazole + 4-amino-2-methyl-5-(diphosphooxymethyl)pyrimidine + H(+) = thiamine phosphate + diphosphate</text>
        <dbReference type="Rhea" id="RHEA:22328"/>
        <dbReference type="ChEBI" id="CHEBI:15378"/>
        <dbReference type="ChEBI" id="CHEBI:33019"/>
        <dbReference type="ChEBI" id="CHEBI:37575"/>
        <dbReference type="ChEBI" id="CHEBI:57841"/>
        <dbReference type="ChEBI" id="CHEBI:58296"/>
        <dbReference type="EC" id="2.5.1.3"/>
    </reaction>
</comment>
<keyword evidence="5 10" id="KW-0460">Magnesium</keyword>
<feature type="binding site" evidence="10">
    <location>
        <position position="169"/>
    </location>
    <ligand>
        <name>2-[(2R,5Z)-2-carboxy-4-methylthiazol-5(2H)-ylidene]ethyl phosphate</name>
        <dbReference type="ChEBI" id="CHEBI:62899"/>
    </ligand>
</feature>
<dbReference type="SUPFAM" id="SSF51391">
    <property type="entry name" value="Thiamin phosphate synthase"/>
    <property type="match status" value="1"/>
</dbReference>
<evidence type="ECO:0000256" key="12">
    <source>
        <dbReference type="RuleBase" id="RU004253"/>
    </source>
</evidence>
<dbReference type="RefSeq" id="WP_093097643.1">
    <property type="nucleotide sequence ID" value="NZ_FNGK01000001.1"/>
</dbReference>
<feature type="binding site" evidence="10">
    <location>
        <begin position="138"/>
        <end position="140"/>
    </location>
    <ligand>
        <name>2-[(2R,5Z)-2-carboxy-4-methylthiazol-5(2H)-ylidene]ethyl phosphate</name>
        <dbReference type="ChEBI" id="CHEBI:62899"/>
    </ligand>
</feature>
<dbReference type="HAMAP" id="MF_00097">
    <property type="entry name" value="TMP_synthase"/>
    <property type="match status" value="1"/>
</dbReference>
<sequence>MPIHPDFPYPLYLVISEKDCVNMDWLQVAEEAIIGGVDIIQLREKDISHSEYLDKAKALKRITDHYQVPLIINDAPDIAVEIQAWGVHVGLSDTQPLAIVEKYGNQLKIGWSLEYKNQLERLQMNVTHHLGLSPIFKTATKTNTVTTWGFEGIKEIKGLTDKPLIAIGGMNPSNARQAFEAGADSVAVVSAICSSTDPRKAAEDLKGLLK</sequence>
<dbReference type="InterPro" id="IPR036206">
    <property type="entry name" value="ThiamineP_synth_sf"/>
</dbReference>
<evidence type="ECO:0000256" key="7">
    <source>
        <dbReference type="ARBA" id="ARBA00047334"/>
    </source>
</evidence>
<dbReference type="GO" id="GO:0009229">
    <property type="term" value="P:thiamine diphosphate biosynthetic process"/>
    <property type="evidence" value="ECO:0007669"/>
    <property type="project" value="UniProtKB-UniRule"/>
</dbReference>
<feature type="domain" description="Thiamine phosphate synthase/TenI" evidence="13">
    <location>
        <begin position="11"/>
        <end position="192"/>
    </location>
</feature>
<dbReference type="InterPro" id="IPR034291">
    <property type="entry name" value="TMP_synthase"/>
</dbReference>
<dbReference type="PANTHER" id="PTHR20857:SF23">
    <property type="entry name" value="THIAMINE BIOSYNTHETIC BIFUNCTIONAL ENZYME"/>
    <property type="match status" value="1"/>
</dbReference>
<evidence type="ECO:0000256" key="2">
    <source>
        <dbReference type="ARBA" id="ARBA00005165"/>
    </source>
</evidence>
<dbReference type="GO" id="GO:0004789">
    <property type="term" value="F:thiamine-phosphate diphosphorylase activity"/>
    <property type="evidence" value="ECO:0007669"/>
    <property type="project" value="UniProtKB-UniRule"/>
</dbReference>
<feature type="binding site" evidence="10">
    <location>
        <begin position="189"/>
        <end position="190"/>
    </location>
    <ligand>
        <name>2-[(2R,5Z)-2-carboxy-4-methylthiazol-5(2H)-ylidene]ethyl phosphate</name>
        <dbReference type="ChEBI" id="CHEBI:62899"/>
    </ligand>
</feature>
<dbReference type="CDD" id="cd00564">
    <property type="entry name" value="TMP_TenI"/>
    <property type="match status" value="1"/>
</dbReference>
<keyword evidence="3 10" id="KW-0808">Transferase</keyword>
<dbReference type="Gene3D" id="3.20.20.70">
    <property type="entry name" value="Aldolase class I"/>
    <property type="match status" value="1"/>
</dbReference>
<evidence type="ECO:0000256" key="4">
    <source>
        <dbReference type="ARBA" id="ARBA00022723"/>
    </source>
</evidence>
<comment type="cofactor">
    <cofactor evidence="10">
        <name>Mg(2+)</name>
        <dbReference type="ChEBI" id="CHEBI:18420"/>
    </cofactor>
    <text evidence="10">Binds 1 Mg(2+) ion per subunit.</text>
</comment>
<evidence type="ECO:0000313" key="15">
    <source>
        <dbReference type="Proteomes" id="UP000215355"/>
    </source>
</evidence>
<dbReference type="InterPro" id="IPR022998">
    <property type="entry name" value="ThiamineP_synth_TenI"/>
</dbReference>
<dbReference type="GO" id="GO:0005737">
    <property type="term" value="C:cytoplasm"/>
    <property type="evidence" value="ECO:0007669"/>
    <property type="project" value="TreeGrafter"/>
</dbReference>
<comment type="catalytic activity">
    <reaction evidence="9 10 11">
        <text>2-[(2R,5Z)-2-carboxy-4-methylthiazol-5(2H)-ylidene]ethyl phosphate + 4-amino-2-methyl-5-(diphosphooxymethyl)pyrimidine + 2 H(+) = thiamine phosphate + CO2 + diphosphate</text>
        <dbReference type="Rhea" id="RHEA:47844"/>
        <dbReference type="ChEBI" id="CHEBI:15378"/>
        <dbReference type="ChEBI" id="CHEBI:16526"/>
        <dbReference type="ChEBI" id="CHEBI:33019"/>
        <dbReference type="ChEBI" id="CHEBI:37575"/>
        <dbReference type="ChEBI" id="CHEBI:57841"/>
        <dbReference type="ChEBI" id="CHEBI:62899"/>
        <dbReference type="EC" id="2.5.1.3"/>
    </reaction>
</comment>
<dbReference type="FunFam" id="3.20.20.70:FF:000096">
    <property type="entry name" value="Thiamine-phosphate synthase"/>
    <property type="match status" value="1"/>
</dbReference>
<evidence type="ECO:0000256" key="1">
    <source>
        <dbReference type="ARBA" id="ARBA00003814"/>
    </source>
</evidence>
<gene>
    <name evidence="14" type="primary">thiE_2</name>
    <name evidence="10" type="synonym">thiE</name>
    <name evidence="14" type="ORF">SAMEA4412673_02698</name>
</gene>
<dbReference type="KEGG" id="smiz:4412673_02698"/>
<protein>
    <recommendedName>
        <fullName evidence="10">Thiamine-phosphate synthase</fullName>
        <shortName evidence="10">TP synthase</shortName>
        <shortName evidence="10">TPS</shortName>
        <ecNumber evidence="10">2.5.1.3</ecNumber>
    </recommendedName>
    <alternativeName>
        <fullName evidence="10">Thiamine-phosphate pyrophosphorylase</fullName>
        <shortName evidence="10">TMP pyrophosphorylase</shortName>
        <shortName evidence="10">TMP-PPase</shortName>
    </alternativeName>
</protein>
<reference evidence="14 15" key="1">
    <citation type="submission" date="2017-06" db="EMBL/GenBank/DDBJ databases">
        <authorList>
            <consortium name="Pathogen Informatics"/>
        </authorList>
    </citation>
    <scope>NUCLEOTIDE SEQUENCE [LARGE SCALE GENOMIC DNA]</scope>
    <source>
        <strain evidence="14 15">NCTC12149</strain>
    </source>
</reference>
<keyword evidence="6 10" id="KW-0784">Thiamine biosynthesis</keyword>
<dbReference type="AlphaFoldDB" id="A0AAJ4XCC3"/>
<dbReference type="GO" id="GO:0009228">
    <property type="term" value="P:thiamine biosynthetic process"/>
    <property type="evidence" value="ECO:0007669"/>
    <property type="project" value="UniProtKB-KW"/>
</dbReference>
<evidence type="ECO:0000256" key="8">
    <source>
        <dbReference type="ARBA" id="ARBA00047851"/>
    </source>
</evidence>
<evidence type="ECO:0000256" key="10">
    <source>
        <dbReference type="HAMAP-Rule" id="MF_00097"/>
    </source>
</evidence>
<dbReference type="EC" id="2.5.1.3" evidence="10"/>
<evidence type="ECO:0000256" key="3">
    <source>
        <dbReference type="ARBA" id="ARBA00022679"/>
    </source>
</evidence>
<comment type="function">
    <text evidence="1 10">Condenses 4-methyl-5-(beta-hydroxyethyl)thiazole monophosphate (THZ-P) and 2-methyl-4-amino-5-hydroxymethyl pyrimidine pyrophosphate (HMP-PP) to form thiamine monophosphate (TMP).</text>
</comment>
<feature type="binding site" evidence="10">
    <location>
        <position position="141"/>
    </location>
    <ligand>
        <name>4-amino-2-methyl-5-(diphosphooxymethyl)pyrimidine</name>
        <dbReference type="ChEBI" id="CHEBI:57841"/>
    </ligand>
</feature>
<dbReference type="GO" id="GO:0000287">
    <property type="term" value="F:magnesium ion binding"/>
    <property type="evidence" value="ECO:0007669"/>
    <property type="project" value="UniProtKB-UniRule"/>
</dbReference>
<proteinExistence type="inferred from homology"/>
<dbReference type="PANTHER" id="PTHR20857">
    <property type="entry name" value="THIAMINE-PHOSPHATE PYROPHOSPHORYLASE"/>
    <property type="match status" value="1"/>
</dbReference>
<evidence type="ECO:0000256" key="9">
    <source>
        <dbReference type="ARBA" id="ARBA00047883"/>
    </source>
</evidence>
<feature type="binding site" evidence="10">
    <location>
        <position position="73"/>
    </location>
    <ligand>
        <name>4-amino-2-methyl-5-(diphosphooxymethyl)pyrimidine</name>
        <dbReference type="ChEBI" id="CHEBI:57841"/>
    </ligand>
</feature>
<keyword evidence="4 10" id="KW-0479">Metal-binding</keyword>
<dbReference type="EMBL" id="LT906468">
    <property type="protein sequence ID" value="SNV52594.1"/>
    <property type="molecule type" value="Genomic_DNA"/>
</dbReference>
<evidence type="ECO:0000313" key="14">
    <source>
        <dbReference type="EMBL" id="SNV52594.1"/>
    </source>
</evidence>
<feature type="binding site" evidence="10">
    <location>
        <position position="74"/>
    </location>
    <ligand>
        <name>Mg(2+)</name>
        <dbReference type="ChEBI" id="CHEBI:18420"/>
    </ligand>
</feature>
<name>A0AAJ4XCC3_9SPHI</name>
<feature type="binding site" evidence="10">
    <location>
        <position position="112"/>
    </location>
    <ligand>
        <name>4-amino-2-methyl-5-(diphosphooxymethyl)pyrimidine</name>
        <dbReference type="ChEBI" id="CHEBI:57841"/>
    </ligand>
</feature>
<dbReference type="Proteomes" id="UP000215355">
    <property type="component" value="Chromosome 1"/>
</dbReference>
<feature type="binding site" evidence="10">
    <location>
        <position position="93"/>
    </location>
    <ligand>
        <name>Mg(2+)</name>
        <dbReference type="ChEBI" id="CHEBI:18420"/>
    </ligand>
</feature>
<organism evidence="14 15">
    <name type="scientific">Sphingobacterium mizutaii</name>
    <dbReference type="NCBI Taxonomy" id="1010"/>
    <lineage>
        <taxon>Bacteria</taxon>
        <taxon>Pseudomonadati</taxon>
        <taxon>Bacteroidota</taxon>
        <taxon>Sphingobacteriia</taxon>
        <taxon>Sphingobacteriales</taxon>
        <taxon>Sphingobacteriaceae</taxon>
        <taxon>Sphingobacterium</taxon>
    </lineage>
</organism>
<evidence type="ECO:0000256" key="11">
    <source>
        <dbReference type="RuleBase" id="RU003826"/>
    </source>
</evidence>
<evidence type="ECO:0000256" key="5">
    <source>
        <dbReference type="ARBA" id="ARBA00022842"/>
    </source>
</evidence>
<evidence type="ECO:0000259" key="13">
    <source>
        <dbReference type="Pfam" id="PF02581"/>
    </source>
</evidence>
<dbReference type="Pfam" id="PF02581">
    <property type="entry name" value="TMP-TENI"/>
    <property type="match status" value="1"/>
</dbReference>
<comment type="catalytic activity">
    <reaction evidence="8 10 11">
        <text>2-(2-carboxy-4-methylthiazol-5-yl)ethyl phosphate + 4-amino-2-methyl-5-(diphosphooxymethyl)pyrimidine + 2 H(+) = thiamine phosphate + CO2 + diphosphate</text>
        <dbReference type="Rhea" id="RHEA:47848"/>
        <dbReference type="ChEBI" id="CHEBI:15378"/>
        <dbReference type="ChEBI" id="CHEBI:16526"/>
        <dbReference type="ChEBI" id="CHEBI:33019"/>
        <dbReference type="ChEBI" id="CHEBI:37575"/>
        <dbReference type="ChEBI" id="CHEBI:57841"/>
        <dbReference type="ChEBI" id="CHEBI:62890"/>
        <dbReference type="EC" id="2.5.1.3"/>
    </reaction>
</comment>
<comment type="pathway">
    <text evidence="2 10 12">Cofactor biosynthesis; thiamine diphosphate biosynthesis; thiamine phosphate from 4-amino-2-methyl-5-diphosphomethylpyrimidine and 4-methyl-5-(2-phosphoethyl)-thiazole: step 1/1.</text>
</comment>
<accession>A0AAJ4XCC3</accession>
<dbReference type="NCBIfam" id="TIGR00693">
    <property type="entry name" value="thiE"/>
    <property type="match status" value="1"/>
</dbReference>
<comment type="similarity">
    <text evidence="10 11">Belongs to the thiamine-phosphate synthase family.</text>
</comment>
<dbReference type="InterPro" id="IPR013785">
    <property type="entry name" value="Aldolase_TIM"/>
</dbReference>